<dbReference type="HOGENOM" id="CLU_125874_3_1_7"/>
<evidence type="ECO:0000259" key="7">
    <source>
        <dbReference type="Pfam" id="PF02085"/>
    </source>
</evidence>
<dbReference type="AlphaFoldDB" id="C8X3T7"/>
<keyword evidence="1" id="KW-0813">Transport</keyword>
<keyword evidence="3 6" id="KW-0479">Metal-binding</keyword>
<reference evidence="9" key="1">
    <citation type="submission" date="2009-09" db="EMBL/GenBank/DDBJ databases">
        <title>The complete chromosome of Desulfohalobium retbaense DSM 5692.</title>
        <authorList>
            <consortium name="US DOE Joint Genome Institute (JGI-PGF)"/>
            <person name="Lucas S."/>
            <person name="Copeland A."/>
            <person name="Lapidus A."/>
            <person name="Glavina del Rio T."/>
            <person name="Dalin E."/>
            <person name="Tice H."/>
            <person name="Bruce D."/>
            <person name="Goodwin L."/>
            <person name="Pitluck S."/>
            <person name="Kyrpides N."/>
            <person name="Mavromatis K."/>
            <person name="Ivanova N."/>
            <person name="Mikhailova N."/>
            <person name="Munk A.C."/>
            <person name="Brettin T."/>
            <person name="Detter J.C."/>
            <person name="Han C."/>
            <person name="Tapia R."/>
            <person name="Larimer F."/>
            <person name="Land M."/>
            <person name="Hauser L."/>
            <person name="Markowitz V."/>
            <person name="Cheng J.-F."/>
            <person name="Hugenholtz P."/>
            <person name="Woyke T."/>
            <person name="Wu D."/>
            <person name="Spring S."/>
            <person name="Klenk H.-P."/>
            <person name="Eisen J.A."/>
        </authorList>
    </citation>
    <scope>NUCLEOTIDE SEQUENCE [LARGE SCALE GENOMIC DNA]</scope>
    <source>
        <strain evidence="9">DSM 5692</strain>
    </source>
</reference>
<evidence type="ECO:0000256" key="1">
    <source>
        <dbReference type="ARBA" id="ARBA00022448"/>
    </source>
</evidence>
<evidence type="ECO:0000256" key="6">
    <source>
        <dbReference type="PIRSR" id="PIRSR602322-1"/>
    </source>
</evidence>
<dbReference type="OrthoDB" id="5418612at2"/>
<dbReference type="GO" id="GO:0009055">
    <property type="term" value="F:electron transfer activity"/>
    <property type="evidence" value="ECO:0007669"/>
    <property type="project" value="InterPro"/>
</dbReference>
<dbReference type="Pfam" id="PF02085">
    <property type="entry name" value="Cytochrom_CIII"/>
    <property type="match status" value="1"/>
</dbReference>
<dbReference type="InterPro" id="IPR020942">
    <property type="entry name" value="Cyt_c_III_dom"/>
</dbReference>
<feature type="binding site" description="axial binding residue" evidence="6">
    <location>
        <position position="77"/>
    </location>
    <ligand>
        <name>heme c</name>
        <dbReference type="ChEBI" id="CHEBI:61717"/>
        <label>1</label>
    </ligand>
    <ligandPart>
        <name>Fe</name>
        <dbReference type="ChEBI" id="CHEBI:18248"/>
    </ligandPart>
</feature>
<keyword evidence="2 6" id="KW-0349">Heme</keyword>
<feature type="binding site" description="axial binding residue" evidence="6">
    <location>
        <position position="125"/>
    </location>
    <ligand>
        <name>heme c</name>
        <dbReference type="ChEBI" id="CHEBI:61717"/>
        <label>1</label>
    </ligand>
    <ligandPart>
        <name>Fe</name>
        <dbReference type="ChEBI" id="CHEBI:18248"/>
    </ligandPart>
</feature>
<feature type="binding site" description="axial binding residue" evidence="6">
    <location>
        <position position="144"/>
    </location>
    <ligand>
        <name>heme c</name>
        <dbReference type="ChEBI" id="CHEBI:61717"/>
        <label>1</label>
    </ligand>
    <ligandPart>
        <name>Fe</name>
        <dbReference type="ChEBI" id="CHEBI:18248"/>
    </ligandPart>
</feature>
<dbReference type="RefSeq" id="WP_015752227.1">
    <property type="nucleotide sequence ID" value="NC_013223.1"/>
</dbReference>
<feature type="binding site" description="axial binding residue" evidence="6">
    <location>
        <position position="124"/>
    </location>
    <ligand>
        <name>heme c</name>
        <dbReference type="ChEBI" id="CHEBI:61717"/>
        <label>1</label>
    </ligand>
    <ligandPart>
        <name>Fe</name>
        <dbReference type="ChEBI" id="CHEBI:18248"/>
    </ligandPart>
</feature>
<organism evidence="8 9">
    <name type="scientific">Desulfohalobium retbaense (strain ATCC 49708 / DSM 5692 / JCM 16813 / HR100)</name>
    <dbReference type="NCBI Taxonomy" id="485915"/>
    <lineage>
        <taxon>Bacteria</taxon>
        <taxon>Pseudomonadati</taxon>
        <taxon>Thermodesulfobacteriota</taxon>
        <taxon>Desulfovibrionia</taxon>
        <taxon>Desulfovibrionales</taxon>
        <taxon>Desulfohalobiaceae</taxon>
        <taxon>Desulfohalobium</taxon>
    </lineage>
</organism>
<dbReference type="Gene3D" id="3.90.10.10">
    <property type="entry name" value="Cytochrome C3"/>
    <property type="match status" value="1"/>
</dbReference>
<dbReference type="PRINTS" id="PR00609">
    <property type="entry name" value="CYTOCHROMEC3"/>
</dbReference>
<evidence type="ECO:0000256" key="4">
    <source>
        <dbReference type="ARBA" id="ARBA00022982"/>
    </source>
</evidence>
<dbReference type="GO" id="GO:0020037">
    <property type="term" value="F:heme binding"/>
    <property type="evidence" value="ECO:0007669"/>
    <property type="project" value="InterPro"/>
</dbReference>
<dbReference type="InterPro" id="IPR002322">
    <property type="entry name" value="Cyt_c_III"/>
</dbReference>
<feature type="binding site" description="covalent" evidence="6">
    <location>
        <position position="80"/>
    </location>
    <ligand>
        <name>heme c</name>
        <dbReference type="ChEBI" id="CHEBI:61717"/>
        <label>2</label>
    </ligand>
</feature>
<gene>
    <name evidence="8" type="ordered locus">Dret_1800</name>
</gene>
<dbReference type="InterPro" id="IPR036280">
    <property type="entry name" value="Multihaem_cyt_sf"/>
</dbReference>
<feature type="domain" description="Class III cytochrome C" evidence="7">
    <location>
        <begin position="53"/>
        <end position="145"/>
    </location>
</feature>
<dbReference type="Proteomes" id="UP000001052">
    <property type="component" value="Chromosome"/>
</dbReference>
<sequence>MHFPRIRPRSHLREGLLIVGVVTLLAACTPPVPEGQPSKRSEAQPPDDRIVVGVPATMERTMPRVVFSHDQHREMECSLCHHAGPAGTFSCSASGCHTKPAPRSDALSCYAAFHADSGPSCLNCHTEEKTHGHNQDVPLHCASCHIPNTTD</sequence>
<evidence type="ECO:0000313" key="9">
    <source>
        <dbReference type="Proteomes" id="UP000001052"/>
    </source>
</evidence>
<proteinExistence type="predicted"/>
<keyword evidence="4" id="KW-0249">Electron transport</keyword>
<feature type="binding site" description="axial binding residue" evidence="6">
    <location>
        <position position="82"/>
    </location>
    <ligand>
        <name>heme c</name>
        <dbReference type="ChEBI" id="CHEBI:61717"/>
        <label>1</label>
    </ligand>
    <ligandPart>
        <name>Fe</name>
        <dbReference type="ChEBI" id="CHEBI:18248"/>
    </ligandPart>
</feature>
<evidence type="ECO:0000256" key="3">
    <source>
        <dbReference type="ARBA" id="ARBA00022723"/>
    </source>
</evidence>
<reference evidence="8 9" key="2">
    <citation type="journal article" date="2010" name="Stand. Genomic Sci.">
        <title>Complete genome sequence of Desulfohalobium retbaense type strain (HR(100)).</title>
        <authorList>
            <person name="Spring S."/>
            <person name="Nolan M."/>
            <person name="Lapidus A."/>
            <person name="Glavina Del Rio T."/>
            <person name="Copeland A."/>
            <person name="Tice H."/>
            <person name="Cheng J.F."/>
            <person name="Lucas S."/>
            <person name="Land M."/>
            <person name="Chen F."/>
            <person name="Bruce D."/>
            <person name="Goodwin L."/>
            <person name="Pitluck S."/>
            <person name="Ivanova N."/>
            <person name="Mavromatis K."/>
            <person name="Mikhailova N."/>
            <person name="Pati A."/>
            <person name="Chen A."/>
            <person name="Palaniappan K."/>
            <person name="Hauser L."/>
            <person name="Chang Y.J."/>
            <person name="Jeffries C.D."/>
            <person name="Munk C."/>
            <person name="Kiss H."/>
            <person name="Chain P."/>
            <person name="Han C."/>
            <person name="Brettin T."/>
            <person name="Detter J.C."/>
            <person name="Schuler E."/>
            <person name="Goker M."/>
            <person name="Rohde M."/>
            <person name="Bristow J."/>
            <person name="Eisen J.A."/>
            <person name="Markowitz V."/>
            <person name="Hugenholtz P."/>
            <person name="Kyrpides N.C."/>
            <person name="Klenk H.P."/>
        </authorList>
    </citation>
    <scope>NUCLEOTIDE SEQUENCE [LARGE SCALE GENOMIC DNA]</scope>
    <source>
        <strain evidence="8 9">DSM 5692</strain>
    </source>
</reference>
<name>C8X3T7_DESRD</name>
<dbReference type="SUPFAM" id="SSF48695">
    <property type="entry name" value="Multiheme cytochromes"/>
    <property type="match status" value="1"/>
</dbReference>
<feature type="binding site" description="axial binding residue" evidence="6">
    <location>
        <position position="141"/>
    </location>
    <ligand>
        <name>heme c</name>
        <dbReference type="ChEBI" id="CHEBI:61717"/>
        <label>1</label>
    </ligand>
    <ligandPart>
        <name>Fe</name>
        <dbReference type="ChEBI" id="CHEBI:18248"/>
    </ligandPart>
</feature>
<dbReference type="GO" id="GO:0046872">
    <property type="term" value="F:metal ion binding"/>
    <property type="evidence" value="ECO:0007669"/>
    <property type="project" value="UniProtKB-KW"/>
</dbReference>
<feature type="binding site" description="axial binding residue" evidence="6">
    <location>
        <position position="121"/>
    </location>
    <ligand>
        <name>heme c</name>
        <dbReference type="ChEBI" id="CHEBI:61717"/>
        <label>1</label>
    </ligand>
    <ligandPart>
        <name>Fe</name>
        <dbReference type="ChEBI" id="CHEBI:18248"/>
    </ligandPart>
</feature>
<keyword evidence="9" id="KW-1185">Reference proteome</keyword>
<feature type="binding site" description="axial binding residue" evidence="6">
    <location>
        <position position="97"/>
    </location>
    <ligand>
        <name>heme c</name>
        <dbReference type="ChEBI" id="CHEBI:61717"/>
        <label>1</label>
    </ligand>
    <ligandPart>
        <name>Fe</name>
        <dbReference type="ChEBI" id="CHEBI:18248"/>
    </ligandPart>
</feature>
<feature type="binding site" description="axial binding residue" evidence="6">
    <location>
        <position position="145"/>
    </location>
    <ligand>
        <name>heme c</name>
        <dbReference type="ChEBI" id="CHEBI:61717"/>
        <label>1</label>
    </ligand>
    <ligandPart>
        <name>Fe</name>
        <dbReference type="ChEBI" id="CHEBI:18248"/>
    </ligandPart>
</feature>
<feature type="binding site" description="axial binding residue" evidence="6">
    <location>
        <position position="81"/>
    </location>
    <ligand>
        <name>heme c</name>
        <dbReference type="ChEBI" id="CHEBI:61717"/>
        <label>1</label>
    </ligand>
    <ligandPart>
        <name>Fe</name>
        <dbReference type="ChEBI" id="CHEBI:18248"/>
    </ligandPart>
</feature>
<dbReference type="KEGG" id="drt:Dret_1800"/>
<evidence type="ECO:0000313" key="8">
    <source>
        <dbReference type="EMBL" id="ACV69084.1"/>
    </source>
</evidence>
<evidence type="ECO:0000256" key="5">
    <source>
        <dbReference type="ARBA" id="ARBA00023004"/>
    </source>
</evidence>
<dbReference type="CDD" id="cd08168">
    <property type="entry name" value="Cytochrom_C3"/>
    <property type="match status" value="1"/>
</dbReference>
<dbReference type="EMBL" id="CP001734">
    <property type="protein sequence ID" value="ACV69084.1"/>
    <property type="molecule type" value="Genomic_DNA"/>
</dbReference>
<keyword evidence="5 6" id="KW-0408">Iron</keyword>
<feature type="binding site" description="axial binding residue" evidence="6">
    <location>
        <position position="96"/>
    </location>
    <ligand>
        <name>heme c</name>
        <dbReference type="ChEBI" id="CHEBI:61717"/>
        <label>1</label>
    </ligand>
    <ligandPart>
        <name>Fe</name>
        <dbReference type="ChEBI" id="CHEBI:18248"/>
    </ligandPart>
</feature>
<dbReference type="PROSITE" id="PS51257">
    <property type="entry name" value="PROKAR_LIPOPROTEIN"/>
    <property type="match status" value="1"/>
</dbReference>
<feature type="binding site" description="axial binding residue" evidence="6">
    <location>
        <position position="69"/>
    </location>
    <ligand>
        <name>heme c</name>
        <dbReference type="ChEBI" id="CHEBI:61717"/>
        <label>2</label>
    </ligand>
    <ligandPart>
        <name>Fe</name>
        <dbReference type="ChEBI" id="CHEBI:18248"/>
    </ligandPart>
</feature>
<feature type="binding site" description="axial binding residue" evidence="6">
    <location>
        <position position="91"/>
    </location>
    <ligand>
        <name>heme c</name>
        <dbReference type="ChEBI" id="CHEBI:61717"/>
        <label>1</label>
    </ligand>
    <ligandPart>
        <name>Fe</name>
        <dbReference type="ChEBI" id="CHEBI:18248"/>
    </ligandPart>
</feature>
<accession>C8X3T7</accession>
<feature type="binding site" description="axial binding residue" evidence="6">
    <location>
        <position position="72"/>
    </location>
    <ligand>
        <name>heme c</name>
        <dbReference type="ChEBI" id="CHEBI:61717"/>
        <label>1</label>
    </ligand>
    <ligandPart>
        <name>Fe</name>
        <dbReference type="ChEBI" id="CHEBI:18248"/>
    </ligandPart>
</feature>
<comment type="cofactor">
    <cofactor evidence="6">
        <name>heme c</name>
        <dbReference type="ChEBI" id="CHEBI:61717"/>
    </cofactor>
    <text evidence="6">Binds 4 heme c groups covalently per monomer.</text>
</comment>
<protein>
    <submittedName>
        <fullName evidence="8">Cytochrome c class III</fullName>
    </submittedName>
</protein>
<evidence type="ECO:0000256" key="2">
    <source>
        <dbReference type="ARBA" id="ARBA00022617"/>
    </source>
</evidence>